<feature type="binding site" evidence="11">
    <location>
        <position position="57"/>
    </location>
    <ligand>
        <name>substrate</name>
    </ligand>
</feature>
<evidence type="ECO:0000256" key="9">
    <source>
        <dbReference type="ARBA" id="ARBA00023141"/>
    </source>
</evidence>
<reference evidence="12 13" key="1">
    <citation type="submission" date="2015-10" db="EMBL/GenBank/DDBJ databases">
        <title>Metagenome-Assembled Genomes uncover a global brackish microbiome.</title>
        <authorList>
            <person name="Hugerth L.W."/>
            <person name="Larsson J."/>
            <person name="Alneberg J."/>
            <person name="Lindh M.V."/>
            <person name="Legrand C."/>
            <person name="Pinhassi J."/>
            <person name="Andersson A.F."/>
        </authorList>
    </citation>
    <scope>NUCLEOTIDE SEQUENCE [LARGE SCALE GENOMIC DNA]</scope>
    <source>
        <strain evidence="12">BACL2 MAG-120813-bin23</strain>
    </source>
</reference>
<dbReference type="GO" id="GO:0000287">
    <property type="term" value="F:magnesium ion binding"/>
    <property type="evidence" value="ECO:0007669"/>
    <property type="project" value="UniProtKB-UniRule"/>
</dbReference>
<keyword evidence="8 11" id="KW-0067">ATP-binding</keyword>
<proteinExistence type="inferred from homology"/>
<comment type="caution">
    <text evidence="11">Lacks conserved residue(s) required for the propagation of feature annotation.</text>
</comment>
<comment type="caution">
    <text evidence="12">The sequence shown here is derived from an EMBL/GenBank/DDBJ whole genome shotgun (WGS) entry which is preliminary data.</text>
</comment>
<evidence type="ECO:0000256" key="7">
    <source>
        <dbReference type="ARBA" id="ARBA00022777"/>
    </source>
</evidence>
<gene>
    <name evidence="11" type="primary">aroK</name>
    <name evidence="12" type="ORF">ABR61_01390</name>
</gene>
<feature type="binding site" evidence="11">
    <location>
        <position position="135"/>
    </location>
    <ligand>
        <name>substrate</name>
    </ligand>
</feature>
<evidence type="ECO:0000256" key="5">
    <source>
        <dbReference type="ARBA" id="ARBA00022679"/>
    </source>
</evidence>
<dbReference type="InterPro" id="IPR023000">
    <property type="entry name" value="Shikimate_kinase_CS"/>
</dbReference>
<dbReference type="GO" id="GO:0008652">
    <property type="term" value="P:amino acid biosynthetic process"/>
    <property type="evidence" value="ECO:0007669"/>
    <property type="project" value="UniProtKB-KW"/>
</dbReference>
<feature type="binding site" evidence="11">
    <location>
        <position position="117"/>
    </location>
    <ligand>
        <name>ATP</name>
        <dbReference type="ChEBI" id="CHEBI:30616"/>
    </ligand>
</feature>
<dbReference type="InterPro" id="IPR031322">
    <property type="entry name" value="Shikimate/glucono_kinase"/>
</dbReference>
<evidence type="ECO:0000256" key="4">
    <source>
        <dbReference type="ARBA" id="ARBA00022605"/>
    </source>
</evidence>
<dbReference type="SUPFAM" id="SSF52540">
    <property type="entry name" value="P-loop containing nucleoside triphosphate hydrolases"/>
    <property type="match status" value="1"/>
</dbReference>
<comment type="catalytic activity">
    <reaction evidence="10 11">
        <text>shikimate + ATP = 3-phosphoshikimate + ADP + H(+)</text>
        <dbReference type="Rhea" id="RHEA:13121"/>
        <dbReference type="ChEBI" id="CHEBI:15378"/>
        <dbReference type="ChEBI" id="CHEBI:30616"/>
        <dbReference type="ChEBI" id="CHEBI:36208"/>
        <dbReference type="ChEBI" id="CHEBI:145989"/>
        <dbReference type="ChEBI" id="CHEBI:456216"/>
        <dbReference type="EC" id="2.7.1.71"/>
    </reaction>
</comment>
<sequence length="167" mass="18212">MPPIILIGPPGAGKTSVGKALAKKLTLKFLDSDKIVEEKSGKSISEIFITDGEPAFRDMERSAVIDLLENQDGVIALGGGSVMDLEVSKRLLPMANVVFLDVSISNAAPRVGFNRDRPLLLGNPRQQWIALMEKRRSTYEALSKARVSTDNKKPIEVAEEIVKELAL</sequence>
<comment type="pathway">
    <text evidence="1 11">Metabolic intermediate biosynthesis; chorismate biosynthesis; chorismate from D-erythrose 4-phosphate and phosphoenolpyruvate: step 5/7.</text>
</comment>
<dbReference type="GO" id="GO:0005829">
    <property type="term" value="C:cytosol"/>
    <property type="evidence" value="ECO:0007669"/>
    <property type="project" value="TreeGrafter"/>
</dbReference>
<dbReference type="CDD" id="cd00464">
    <property type="entry name" value="SK"/>
    <property type="match status" value="1"/>
</dbReference>
<keyword evidence="7 11" id="KW-0418">Kinase</keyword>
<dbReference type="Gene3D" id="3.40.50.300">
    <property type="entry name" value="P-loop containing nucleotide triphosphate hydrolases"/>
    <property type="match status" value="1"/>
</dbReference>
<comment type="subcellular location">
    <subcellularLocation>
        <location evidence="11">Cytoplasm</location>
    </subcellularLocation>
</comment>
<evidence type="ECO:0000313" key="13">
    <source>
        <dbReference type="Proteomes" id="UP000054212"/>
    </source>
</evidence>
<dbReference type="UniPathway" id="UPA00053">
    <property type="reaction ID" value="UER00088"/>
</dbReference>
<keyword evidence="6 11" id="KW-0547">Nucleotide-binding</keyword>
<evidence type="ECO:0000313" key="12">
    <source>
        <dbReference type="EMBL" id="KRO44991.1"/>
    </source>
</evidence>
<dbReference type="PANTHER" id="PTHR21087">
    <property type="entry name" value="SHIKIMATE KINASE"/>
    <property type="match status" value="1"/>
</dbReference>
<dbReference type="GO" id="GO:0005524">
    <property type="term" value="F:ATP binding"/>
    <property type="evidence" value="ECO:0007669"/>
    <property type="project" value="UniProtKB-UniRule"/>
</dbReference>
<keyword evidence="11" id="KW-0479">Metal-binding</keyword>
<keyword evidence="5 11" id="KW-0808">Transferase</keyword>
<dbReference type="GO" id="GO:0009423">
    <property type="term" value="P:chorismate biosynthetic process"/>
    <property type="evidence" value="ECO:0007669"/>
    <property type="project" value="UniProtKB-UniRule"/>
</dbReference>
<keyword evidence="11" id="KW-0460">Magnesium</keyword>
<dbReference type="EC" id="2.7.1.71" evidence="3 11"/>
<organism evidence="12 13">
    <name type="scientific">Actinobacteria bacterium BACL2 MAG-120813-bin23</name>
    <dbReference type="NCBI Taxonomy" id="1655569"/>
    <lineage>
        <taxon>Bacteria</taxon>
        <taxon>Bacillati</taxon>
        <taxon>Actinomycetota</taxon>
        <taxon>Actinomycetes</taxon>
        <taxon>Actinomycetes incertae sedis</taxon>
        <taxon>ac1 cluster</taxon>
    </lineage>
</organism>
<keyword evidence="11" id="KW-0963">Cytoplasm</keyword>
<accession>A0A0R2Q487</accession>
<dbReference type="PROSITE" id="PS01128">
    <property type="entry name" value="SHIKIMATE_KINASE"/>
    <property type="match status" value="1"/>
</dbReference>
<comment type="function">
    <text evidence="11">Catalyzes the specific phosphorylation of the 3-hydroxyl group of shikimic acid using ATP as a cosubstrate.</text>
</comment>
<name>A0A0R2Q487_9ACTN</name>
<dbReference type="EMBL" id="LIAT01000054">
    <property type="protein sequence ID" value="KRO44991.1"/>
    <property type="molecule type" value="Genomic_DNA"/>
</dbReference>
<comment type="cofactor">
    <cofactor evidence="11">
        <name>Mg(2+)</name>
        <dbReference type="ChEBI" id="CHEBI:18420"/>
    </cofactor>
    <text evidence="11">Binds 1 Mg(2+) ion per subunit.</text>
</comment>
<comment type="subunit">
    <text evidence="11">Monomer.</text>
</comment>
<dbReference type="InterPro" id="IPR000623">
    <property type="entry name" value="Shikimate_kinase/TSH1"/>
</dbReference>
<dbReference type="GO" id="GO:0004765">
    <property type="term" value="F:shikimate kinase activity"/>
    <property type="evidence" value="ECO:0007669"/>
    <property type="project" value="UniProtKB-UniRule"/>
</dbReference>
<feature type="binding site" evidence="11">
    <location>
        <position position="15"/>
    </location>
    <ligand>
        <name>Mg(2+)</name>
        <dbReference type="ChEBI" id="CHEBI:18420"/>
    </ligand>
</feature>
<evidence type="ECO:0000256" key="1">
    <source>
        <dbReference type="ARBA" id="ARBA00004842"/>
    </source>
</evidence>
<dbReference type="GO" id="GO:0009073">
    <property type="term" value="P:aromatic amino acid family biosynthetic process"/>
    <property type="evidence" value="ECO:0007669"/>
    <property type="project" value="UniProtKB-KW"/>
</dbReference>
<feature type="binding site" evidence="11">
    <location>
        <position position="79"/>
    </location>
    <ligand>
        <name>substrate</name>
    </ligand>
</feature>
<evidence type="ECO:0000256" key="3">
    <source>
        <dbReference type="ARBA" id="ARBA00012154"/>
    </source>
</evidence>
<evidence type="ECO:0000256" key="8">
    <source>
        <dbReference type="ARBA" id="ARBA00022840"/>
    </source>
</evidence>
<dbReference type="PANTHER" id="PTHR21087:SF16">
    <property type="entry name" value="SHIKIMATE KINASE 1, CHLOROPLASTIC"/>
    <property type="match status" value="1"/>
</dbReference>
<dbReference type="Proteomes" id="UP000054212">
    <property type="component" value="Unassembled WGS sequence"/>
</dbReference>
<evidence type="ECO:0000256" key="10">
    <source>
        <dbReference type="ARBA" id="ARBA00048567"/>
    </source>
</evidence>
<feature type="binding site" evidence="11">
    <location>
        <position position="33"/>
    </location>
    <ligand>
        <name>substrate</name>
    </ligand>
</feature>
<dbReference type="Pfam" id="PF01202">
    <property type="entry name" value="SKI"/>
    <property type="match status" value="1"/>
</dbReference>
<dbReference type="HAMAP" id="MF_00109">
    <property type="entry name" value="Shikimate_kinase"/>
    <property type="match status" value="1"/>
</dbReference>
<evidence type="ECO:0000256" key="11">
    <source>
        <dbReference type="HAMAP-Rule" id="MF_00109"/>
    </source>
</evidence>
<dbReference type="AlphaFoldDB" id="A0A0R2Q487"/>
<keyword evidence="9 11" id="KW-0057">Aromatic amino acid biosynthesis</keyword>
<comment type="similarity">
    <text evidence="2 11">Belongs to the shikimate kinase family.</text>
</comment>
<evidence type="ECO:0000256" key="2">
    <source>
        <dbReference type="ARBA" id="ARBA00006997"/>
    </source>
</evidence>
<evidence type="ECO:0000256" key="6">
    <source>
        <dbReference type="ARBA" id="ARBA00022741"/>
    </source>
</evidence>
<feature type="binding site" evidence="11">
    <location>
        <begin position="11"/>
        <end position="16"/>
    </location>
    <ligand>
        <name>ATP</name>
        <dbReference type="ChEBI" id="CHEBI:30616"/>
    </ligand>
</feature>
<dbReference type="PRINTS" id="PR01100">
    <property type="entry name" value="SHIKIMTKNASE"/>
</dbReference>
<dbReference type="InterPro" id="IPR027417">
    <property type="entry name" value="P-loop_NTPase"/>
</dbReference>
<keyword evidence="4 11" id="KW-0028">Amino-acid biosynthesis</keyword>
<protein>
    <recommendedName>
        <fullName evidence="3 11">Shikimate kinase</fullName>
        <shortName evidence="11">SK</shortName>
        <ecNumber evidence="3 11">2.7.1.71</ecNumber>
    </recommendedName>
</protein>